<dbReference type="Pfam" id="PF20732">
    <property type="entry name" value="NamZ_C"/>
    <property type="match status" value="1"/>
</dbReference>
<protein>
    <recommendedName>
        <fullName evidence="2">Peptidoglycan beta-N-acetylmuramidase NamZ C-terminal domain-containing protein</fullName>
    </recommendedName>
</protein>
<sequence length="105" mass="12362">MLVEAHRYDAFAWRRDSWDAARPYWIDKLTGSPRLRTMIDAGADVADVVGAWADELAEFNRRREPQLLYRRFRRPRRRPGQEDWPGSTSRSSAWQTISIPALRTM</sequence>
<dbReference type="STRING" id="47855.GA0070606_4975"/>
<evidence type="ECO:0000256" key="1">
    <source>
        <dbReference type="SAM" id="MobiDB-lite"/>
    </source>
</evidence>
<dbReference type="Gene3D" id="3.90.1150.140">
    <property type="match status" value="1"/>
</dbReference>
<organism evidence="3 4">
    <name type="scientific">Micromonospora citrea</name>
    <dbReference type="NCBI Taxonomy" id="47855"/>
    <lineage>
        <taxon>Bacteria</taxon>
        <taxon>Bacillati</taxon>
        <taxon>Actinomycetota</taxon>
        <taxon>Actinomycetes</taxon>
        <taxon>Micromonosporales</taxon>
        <taxon>Micromonosporaceae</taxon>
        <taxon>Micromonospora</taxon>
    </lineage>
</organism>
<evidence type="ECO:0000259" key="2">
    <source>
        <dbReference type="Pfam" id="PF20732"/>
    </source>
</evidence>
<dbReference type="InterPro" id="IPR048503">
    <property type="entry name" value="NamZ_C"/>
</dbReference>
<gene>
    <name evidence="3" type="ORF">GA0070606_4975</name>
</gene>
<proteinExistence type="predicted"/>
<reference evidence="4" key="1">
    <citation type="submission" date="2016-06" db="EMBL/GenBank/DDBJ databases">
        <authorList>
            <person name="Varghese N."/>
            <person name="Submissions Spin"/>
        </authorList>
    </citation>
    <scope>NUCLEOTIDE SEQUENCE [LARGE SCALE GENOMIC DNA]</scope>
    <source>
        <strain evidence="4">DSM 43903</strain>
    </source>
</reference>
<keyword evidence="4" id="KW-1185">Reference proteome</keyword>
<feature type="region of interest" description="Disordered" evidence="1">
    <location>
        <begin position="77"/>
        <end position="105"/>
    </location>
</feature>
<name>A0A1C6VSC6_9ACTN</name>
<accession>A0A1C6VSC6</accession>
<dbReference type="Proteomes" id="UP000199001">
    <property type="component" value="Unassembled WGS sequence"/>
</dbReference>
<evidence type="ECO:0000313" key="3">
    <source>
        <dbReference type="EMBL" id="SCL69097.1"/>
    </source>
</evidence>
<feature type="compositionally biased region" description="Polar residues" evidence="1">
    <location>
        <begin position="86"/>
        <end position="98"/>
    </location>
</feature>
<dbReference type="EMBL" id="FMHZ01000002">
    <property type="protein sequence ID" value="SCL69097.1"/>
    <property type="molecule type" value="Genomic_DNA"/>
</dbReference>
<dbReference type="AlphaFoldDB" id="A0A1C6VSC6"/>
<evidence type="ECO:0000313" key="4">
    <source>
        <dbReference type="Proteomes" id="UP000199001"/>
    </source>
</evidence>
<feature type="domain" description="Peptidoglycan beta-N-acetylmuramidase NamZ C-terminal" evidence="2">
    <location>
        <begin position="8"/>
        <end position="69"/>
    </location>
</feature>